<sequence length="74" mass="8181">MAEKMRPRGSSEGSNDGFTQGVKVPQCNEADAWAHSGLAVGGSQAVPRTKRKPEFSHLFLQWPLQPSPDKVYRQ</sequence>
<evidence type="ECO:0000313" key="2">
    <source>
        <dbReference type="EMBL" id="KAG7053976.1"/>
    </source>
</evidence>
<organism evidence="2 3">
    <name type="scientific">Colletotrichum scovillei</name>
    <dbReference type="NCBI Taxonomy" id="1209932"/>
    <lineage>
        <taxon>Eukaryota</taxon>
        <taxon>Fungi</taxon>
        <taxon>Dikarya</taxon>
        <taxon>Ascomycota</taxon>
        <taxon>Pezizomycotina</taxon>
        <taxon>Sordariomycetes</taxon>
        <taxon>Hypocreomycetidae</taxon>
        <taxon>Glomerellales</taxon>
        <taxon>Glomerellaceae</taxon>
        <taxon>Colletotrichum</taxon>
        <taxon>Colletotrichum acutatum species complex</taxon>
    </lineage>
</organism>
<name>A0A9P7RAU8_9PEZI</name>
<gene>
    <name evidence="2" type="ORF">JMJ77_001052</name>
</gene>
<dbReference type="AlphaFoldDB" id="A0A9P7RAU8"/>
<dbReference type="Proteomes" id="UP000699042">
    <property type="component" value="Unassembled WGS sequence"/>
</dbReference>
<protein>
    <submittedName>
        <fullName evidence="2">Uncharacterized protein</fullName>
    </submittedName>
</protein>
<accession>A0A9P7RAU8</accession>
<evidence type="ECO:0000313" key="3">
    <source>
        <dbReference type="Proteomes" id="UP000699042"/>
    </source>
</evidence>
<keyword evidence="3" id="KW-1185">Reference proteome</keyword>
<comment type="caution">
    <text evidence="2">The sequence shown here is derived from an EMBL/GenBank/DDBJ whole genome shotgun (WGS) entry which is preliminary data.</text>
</comment>
<evidence type="ECO:0000256" key="1">
    <source>
        <dbReference type="SAM" id="MobiDB-lite"/>
    </source>
</evidence>
<reference evidence="2" key="1">
    <citation type="submission" date="2021-05" db="EMBL/GenBank/DDBJ databases">
        <title>Comparative genomics of three Colletotrichum scovillei strains and genetic complementation revealed genes involved fungal growth and virulence on chili pepper.</title>
        <authorList>
            <person name="Hsieh D.-K."/>
            <person name="Chuang S.-C."/>
            <person name="Chen C.-Y."/>
            <person name="Chao Y.-T."/>
            <person name="Lu M.-Y.J."/>
            <person name="Lee M.-H."/>
            <person name="Shih M.-C."/>
        </authorList>
    </citation>
    <scope>NUCLEOTIDE SEQUENCE</scope>
    <source>
        <strain evidence="2">Coll-153</strain>
    </source>
</reference>
<feature type="region of interest" description="Disordered" evidence="1">
    <location>
        <begin position="1"/>
        <end position="23"/>
    </location>
</feature>
<proteinExistence type="predicted"/>
<dbReference type="EMBL" id="JAESDN010000003">
    <property type="protein sequence ID" value="KAG7053976.1"/>
    <property type="molecule type" value="Genomic_DNA"/>
</dbReference>